<organism evidence="1 2">
    <name type="scientific">Panagrolaimus sp. ES5</name>
    <dbReference type="NCBI Taxonomy" id="591445"/>
    <lineage>
        <taxon>Eukaryota</taxon>
        <taxon>Metazoa</taxon>
        <taxon>Ecdysozoa</taxon>
        <taxon>Nematoda</taxon>
        <taxon>Chromadorea</taxon>
        <taxon>Rhabditida</taxon>
        <taxon>Tylenchina</taxon>
        <taxon>Panagrolaimomorpha</taxon>
        <taxon>Panagrolaimoidea</taxon>
        <taxon>Panagrolaimidae</taxon>
        <taxon>Panagrolaimus</taxon>
    </lineage>
</organism>
<protein>
    <submittedName>
        <fullName evidence="2">Uncharacterized protein</fullName>
    </submittedName>
</protein>
<reference evidence="2" key="1">
    <citation type="submission" date="2022-11" db="UniProtKB">
        <authorList>
            <consortium name="WormBaseParasite"/>
        </authorList>
    </citation>
    <scope>IDENTIFICATION</scope>
</reference>
<proteinExistence type="predicted"/>
<evidence type="ECO:0000313" key="1">
    <source>
        <dbReference type="Proteomes" id="UP000887579"/>
    </source>
</evidence>
<evidence type="ECO:0000313" key="2">
    <source>
        <dbReference type="WBParaSite" id="ES5_v2.g11622.t1"/>
    </source>
</evidence>
<accession>A0AC34F430</accession>
<dbReference type="WBParaSite" id="ES5_v2.g11622.t1">
    <property type="protein sequence ID" value="ES5_v2.g11622.t1"/>
    <property type="gene ID" value="ES5_v2.g11622"/>
</dbReference>
<dbReference type="Proteomes" id="UP000887579">
    <property type="component" value="Unplaced"/>
</dbReference>
<sequence>MGSPNNSDSPSDINFDDFDWKILDSNVEPPEQPYFLKPNIKKSGFETKVIRADNTYSKEINGVRNATKDGLVELDKFKKKLRSLQSSFGNFYSSCFDHSVTEKEYKIKQNKYTQRKDATLKSEIERKSRQPGCLHKYIPYNEPKRSREGLACTCNEDEFKKGVHHHCYAGEKSIPKCDPNSNNLDKLHHYFLKLKESSKQSHPISSVQVYGETFKFEGFSIFLHQPYPKRFPATGLNDIYEDWTYELVDEDPPTHFTVNELEAFHDYLYGILLETFDLKRFPLSSNRDNSCPTYHIYPRFVQISGNQKRILSMSLVLTSLRRNLLPVEKGYISEKNIQGKLFVHPEKRPKAIRVDECDYVKDDCSVFPTFYHKTILSSTIINFNDPIIKGLMDRNGRGKMARSIRIPFSSSGFYHTGLFPDITIHALICLASISQIRYRMSICHFEENVLGFALKNPILLELAFMHPSYKASFGTNPSHCRTTIANCGFFDFSAKSKKVARRRGFETLMDAMNLLLSDFSNETRKNFLFDNERLEFLGDAVIGFVVTVRLFYLFPHSNEGFFASCRSCLVRNETFAYFANWLGLEDYLLVCHVADSSNQMDINHALANSFEALMGAIYLDAGITLVDHVFSDIISKADMDNAEFFKLWTNPPDYILKDDFPFGDRHIIDAYPYLQELATFEESIGIYFHHIRILARAFTKRGKGDNFLTEGDNQTLEFLGDSVLQLMATTQLYRMFPYHNEGNLSILRSCLVSNNTQSLICDDLGLEKYLLNPDAETSESAGDIRKDKADLLEALIGAIFIDAGFDICQAFCDVCYFPRLKNFIISQSWNDPKSLLQQCCLMLRNEVKETPHVPKYRVVQQMGPTNAREYVTGVFINDKRLATGFGTSVREAEMDAAAQALLTHSELFPASCMAKSLFALCNENKDDAKKESKKDNSNYNVEEIDEDVVLS</sequence>
<name>A0AC34F430_9BILA</name>